<keyword evidence="2" id="KW-1185">Reference proteome</keyword>
<proteinExistence type="predicted"/>
<name>A0ABW2URC7_9BACI</name>
<accession>A0ABW2URC7</accession>
<gene>
    <name evidence="1" type="ORF">ACFQU8_04235</name>
</gene>
<evidence type="ECO:0000313" key="2">
    <source>
        <dbReference type="Proteomes" id="UP001596620"/>
    </source>
</evidence>
<dbReference type="EMBL" id="JBHTGR010000006">
    <property type="protein sequence ID" value="MFC7746449.1"/>
    <property type="molecule type" value="Genomic_DNA"/>
</dbReference>
<sequence length="122" mass="13741">MITELLYELFVDTSPVYLYVSVFLSVIGTINLAQLDLHQNHELAHVATRKSHAIRIQAAPVQESIGESTAIMDWIVQKAKRIDAPDDDTDDHTFSFFKTITKKRGGAQCNAHLYSQLLKNIV</sequence>
<comment type="caution">
    <text evidence="1">The sequence shown here is derived from an EMBL/GenBank/DDBJ whole genome shotgun (WGS) entry which is preliminary data.</text>
</comment>
<organism evidence="1 2">
    <name type="scientific">Lentibacillus kimchii</name>
    <dbReference type="NCBI Taxonomy" id="1542911"/>
    <lineage>
        <taxon>Bacteria</taxon>
        <taxon>Bacillati</taxon>
        <taxon>Bacillota</taxon>
        <taxon>Bacilli</taxon>
        <taxon>Bacillales</taxon>
        <taxon>Bacillaceae</taxon>
        <taxon>Lentibacillus</taxon>
    </lineage>
</organism>
<dbReference type="RefSeq" id="WP_382357939.1">
    <property type="nucleotide sequence ID" value="NZ_JBHTGR010000006.1"/>
</dbReference>
<reference evidence="2" key="1">
    <citation type="journal article" date="2019" name="Int. J. Syst. Evol. Microbiol.">
        <title>The Global Catalogue of Microorganisms (GCM) 10K type strain sequencing project: providing services to taxonomists for standard genome sequencing and annotation.</title>
        <authorList>
            <consortium name="The Broad Institute Genomics Platform"/>
            <consortium name="The Broad Institute Genome Sequencing Center for Infectious Disease"/>
            <person name="Wu L."/>
            <person name="Ma J."/>
        </authorList>
    </citation>
    <scope>NUCLEOTIDE SEQUENCE [LARGE SCALE GENOMIC DNA]</scope>
    <source>
        <strain evidence="2">JCM 30234</strain>
    </source>
</reference>
<evidence type="ECO:0000313" key="1">
    <source>
        <dbReference type="EMBL" id="MFC7746449.1"/>
    </source>
</evidence>
<protein>
    <submittedName>
        <fullName evidence="1">Uncharacterized protein</fullName>
    </submittedName>
</protein>
<dbReference type="Proteomes" id="UP001596620">
    <property type="component" value="Unassembled WGS sequence"/>
</dbReference>